<dbReference type="NCBIfam" id="TIGR00010">
    <property type="entry name" value="YchF/TatD family DNA exonuclease"/>
    <property type="match status" value="1"/>
</dbReference>
<dbReference type="Proteomes" id="UP000220251">
    <property type="component" value="Unassembled WGS sequence"/>
</dbReference>
<dbReference type="AlphaFoldDB" id="A0A0H5DSW2"/>
<feature type="binding site" evidence="4">
    <location>
        <position position="102"/>
    </location>
    <ligand>
        <name>a divalent metal cation</name>
        <dbReference type="ChEBI" id="CHEBI:60240"/>
        <label>1</label>
    </ligand>
</feature>
<name>A0A0H5DSW2_9BACT</name>
<protein>
    <submittedName>
        <fullName evidence="5">Putative deoxyribonuclease</fullName>
        <ecNumber evidence="5">3.1.21.-</ecNumber>
    </submittedName>
</protein>
<dbReference type="InterPro" id="IPR015991">
    <property type="entry name" value="TatD/YcfH-like"/>
</dbReference>
<evidence type="ECO:0000313" key="6">
    <source>
        <dbReference type="Proteomes" id="UP000220251"/>
    </source>
</evidence>
<accession>A0A0H5DSW2</accession>
<dbReference type="InterPro" id="IPR001130">
    <property type="entry name" value="TatD-like"/>
</dbReference>
<dbReference type="InterPro" id="IPR018228">
    <property type="entry name" value="DNase_TatD-rel_CS"/>
</dbReference>
<dbReference type="SUPFAM" id="SSF51556">
    <property type="entry name" value="Metallo-dependent hydrolases"/>
    <property type="match status" value="1"/>
</dbReference>
<dbReference type="EMBL" id="CWGJ01000025">
    <property type="protein sequence ID" value="CRX38904.1"/>
    <property type="molecule type" value="Genomic_DNA"/>
</dbReference>
<evidence type="ECO:0000256" key="1">
    <source>
        <dbReference type="ARBA" id="ARBA00009275"/>
    </source>
</evidence>
<reference evidence="6" key="1">
    <citation type="submission" date="2015-06" db="EMBL/GenBank/DDBJ databases">
        <authorList>
            <person name="Bertelli C."/>
        </authorList>
    </citation>
    <scope>NUCLEOTIDE SEQUENCE [LARGE SCALE GENOMIC DNA]</scope>
    <source>
        <strain evidence="6">CRIB-30</strain>
    </source>
</reference>
<dbReference type="GO" id="GO:0005829">
    <property type="term" value="C:cytosol"/>
    <property type="evidence" value="ECO:0007669"/>
    <property type="project" value="TreeGrafter"/>
</dbReference>
<dbReference type="EC" id="3.1.21.-" evidence="5"/>
<proteinExistence type="inferred from homology"/>
<keyword evidence="6" id="KW-1185">Reference proteome</keyword>
<dbReference type="Pfam" id="PF01026">
    <property type="entry name" value="TatD_DNase"/>
    <property type="match status" value="1"/>
</dbReference>
<dbReference type="GO" id="GO:0046872">
    <property type="term" value="F:metal ion binding"/>
    <property type="evidence" value="ECO:0007669"/>
    <property type="project" value="UniProtKB-KW"/>
</dbReference>
<organism evidence="5 6">
    <name type="scientific">Estrella lausannensis</name>
    <dbReference type="NCBI Taxonomy" id="483423"/>
    <lineage>
        <taxon>Bacteria</taxon>
        <taxon>Pseudomonadati</taxon>
        <taxon>Chlamydiota</taxon>
        <taxon>Chlamydiia</taxon>
        <taxon>Parachlamydiales</taxon>
        <taxon>Candidatus Criblamydiaceae</taxon>
        <taxon>Estrella</taxon>
    </lineage>
</organism>
<dbReference type="PANTHER" id="PTHR46124">
    <property type="entry name" value="D-AMINOACYL-TRNA DEACYLASE"/>
    <property type="match status" value="1"/>
</dbReference>
<evidence type="ECO:0000256" key="2">
    <source>
        <dbReference type="ARBA" id="ARBA00022723"/>
    </source>
</evidence>
<feature type="binding site" evidence="4">
    <location>
        <position position="216"/>
    </location>
    <ligand>
        <name>a divalent metal cation</name>
        <dbReference type="ChEBI" id="CHEBI:60240"/>
        <label>1</label>
    </ligand>
</feature>
<dbReference type="GO" id="GO:0004536">
    <property type="term" value="F:DNA nuclease activity"/>
    <property type="evidence" value="ECO:0007669"/>
    <property type="project" value="InterPro"/>
</dbReference>
<dbReference type="FunFam" id="3.20.20.140:FF:000005">
    <property type="entry name" value="TatD family hydrolase"/>
    <property type="match status" value="1"/>
</dbReference>
<feature type="binding site" evidence="4">
    <location>
        <position position="138"/>
    </location>
    <ligand>
        <name>a divalent metal cation</name>
        <dbReference type="ChEBI" id="CHEBI:60240"/>
        <label>2</label>
    </ligand>
</feature>
<feature type="binding site" evidence="4">
    <location>
        <position position="17"/>
    </location>
    <ligand>
        <name>a divalent metal cation</name>
        <dbReference type="ChEBI" id="CHEBI:60240"/>
        <label>1</label>
    </ligand>
</feature>
<sequence length="275" mass="30413">MNLSLQKGVAYFDTHAHIASEALFAKADELIAEALAHNVSAIVNIATDSESLSRGFLLQQQHPGLVFNTAAVTPHDSGTFSEETFSYFSKSAKEGKLVAVGETGLDYHYMHASKEIQQNIFSRHLKLAIESDLPIIIHCRDAFSDLFAMLDSEYLPKKRAFPGIMHCFTGTLEEAKEACERGFLISFSGIVTFKKSVGLKEVAKWVPLDRLLIETDSPYLAPEPFRGKTNQPAYIGKTAEMIAALKGITVEKVAEITWENSMKVFGLEGKNHLSR</sequence>
<dbReference type="RefSeq" id="WP_158227848.1">
    <property type="nucleotide sequence ID" value="NZ_CWGJ01000025.1"/>
</dbReference>
<evidence type="ECO:0000256" key="3">
    <source>
        <dbReference type="ARBA" id="ARBA00022801"/>
    </source>
</evidence>
<feature type="binding site" evidence="4">
    <location>
        <position position="15"/>
    </location>
    <ligand>
        <name>a divalent metal cation</name>
        <dbReference type="ChEBI" id="CHEBI:60240"/>
        <label>1</label>
    </ligand>
</feature>
<gene>
    <name evidence="5" type="ORF">ELAC_1576</name>
</gene>
<keyword evidence="3 5" id="KW-0378">Hydrolase</keyword>
<evidence type="ECO:0000313" key="5">
    <source>
        <dbReference type="EMBL" id="CRX38904.1"/>
    </source>
</evidence>
<dbReference type="Gene3D" id="3.20.20.140">
    <property type="entry name" value="Metal-dependent hydrolases"/>
    <property type="match status" value="1"/>
</dbReference>
<dbReference type="InterPro" id="IPR032466">
    <property type="entry name" value="Metal_Hydrolase"/>
</dbReference>
<comment type="similarity">
    <text evidence="1">Belongs to the metallo-dependent hydrolases superfamily. TatD-type hydrolase family.</text>
</comment>
<dbReference type="OrthoDB" id="9810005at2"/>
<dbReference type="PANTHER" id="PTHR46124:SF2">
    <property type="entry name" value="D-AMINOACYL-TRNA DEACYLASE"/>
    <property type="match status" value="1"/>
</dbReference>
<dbReference type="CDD" id="cd01310">
    <property type="entry name" value="TatD_DNAse"/>
    <property type="match status" value="1"/>
</dbReference>
<dbReference type="PROSITE" id="PS01091">
    <property type="entry name" value="TATD_3"/>
    <property type="match status" value="1"/>
</dbReference>
<keyword evidence="2 4" id="KW-0479">Metal-binding</keyword>
<evidence type="ECO:0000256" key="4">
    <source>
        <dbReference type="PIRSR" id="PIRSR005902-1"/>
    </source>
</evidence>
<dbReference type="PIRSF" id="PIRSF005902">
    <property type="entry name" value="DNase_TatD"/>
    <property type="match status" value="1"/>
</dbReference>
<dbReference type="GO" id="GO:0016788">
    <property type="term" value="F:hydrolase activity, acting on ester bonds"/>
    <property type="evidence" value="ECO:0007669"/>
    <property type="project" value="InterPro"/>
</dbReference>
<feature type="binding site" evidence="4">
    <location>
        <position position="166"/>
    </location>
    <ligand>
        <name>a divalent metal cation</name>
        <dbReference type="ChEBI" id="CHEBI:60240"/>
        <label>2</label>
    </ligand>
</feature>